<dbReference type="Pfam" id="PF01370">
    <property type="entry name" value="Epimerase"/>
    <property type="match status" value="1"/>
</dbReference>
<reference evidence="3 4" key="1">
    <citation type="journal article" date="2022" name="bioRxiv">
        <title>Ecology and evolution of chlamydial symbionts of arthropods.</title>
        <authorList>
            <person name="Halter T."/>
            <person name="Koestlbacher S."/>
            <person name="Collingro A."/>
            <person name="Sixt B.S."/>
            <person name="Toenshoff E.R."/>
            <person name="Hendrickx F."/>
            <person name="Kostanjsek R."/>
            <person name="Horn M."/>
        </authorList>
    </citation>
    <scope>NUCLEOTIDE SEQUENCE [LARGE SCALE GENOMIC DNA]</scope>
    <source>
        <strain evidence="3">W744xW776</strain>
    </source>
</reference>
<evidence type="ECO:0000313" key="3">
    <source>
        <dbReference type="EMBL" id="QYF48120.1"/>
    </source>
</evidence>
<dbReference type="EC" id="5.1.3.7" evidence="3"/>
<protein>
    <submittedName>
        <fullName evidence="3">UDP-N-acetylglucosamine 4-epimerase</fullName>
        <ecNumber evidence="3">5.1.3.7</ecNumber>
    </submittedName>
</protein>
<evidence type="ECO:0000259" key="2">
    <source>
        <dbReference type="Pfam" id="PF01370"/>
    </source>
</evidence>
<dbReference type="InterPro" id="IPR036291">
    <property type="entry name" value="NAD(P)-bd_dom_sf"/>
</dbReference>
<dbReference type="EMBL" id="CP075587">
    <property type="protein sequence ID" value="QYF48120.1"/>
    <property type="molecule type" value="Genomic_DNA"/>
</dbReference>
<keyword evidence="1" id="KW-0520">NAD</keyword>
<evidence type="ECO:0000256" key="1">
    <source>
        <dbReference type="ARBA" id="ARBA00023027"/>
    </source>
</evidence>
<dbReference type="SUPFAM" id="SSF51735">
    <property type="entry name" value="NAD(P)-binding Rossmann-fold domains"/>
    <property type="match status" value="1"/>
</dbReference>
<name>A0ABX8UYT0_9BACT</name>
<keyword evidence="4" id="KW-1185">Reference proteome</keyword>
<sequence length="317" mass="35959">MDKIFITGIAGFIGFHLAKKLHKLGFYVSGCDNFNPYYDPALKHQRAAYLHKLNILVLNCDLNDKEIIDLHLKTSNISHFVHLAAQAGIRHSITHPESYMHSNLSGFFQVLEVIRKNPNLKLIYASSSSVYGKRAETPFCETAPTDQPSSFYGATKKCNEVMAESYHKLYGLHCTALRFFTVYGPWGRPDMAYFSFTKAILENQPIPVFGEGKLMRDFTYIDDIIDGIIASLQKSNGCNDIFNLGHHKPYSISELISYLEALLEKKAIMEFLPTPPGDVPITYANVSKSKSVLNFDPKVDLKEGLSYFIKWYQKQYS</sequence>
<gene>
    <name evidence="3" type="ORF">RHABOEDO_000222</name>
</gene>
<dbReference type="InterPro" id="IPR001509">
    <property type="entry name" value="Epimerase_deHydtase"/>
</dbReference>
<dbReference type="RefSeq" id="WP_215217094.1">
    <property type="nucleotide sequence ID" value="NZ_CP075587.1"/>
</dbReference>
<dbReference type="Proteomes" id="UP000826014">
    <property type="component" value="Chromosome"/>
</dbReference>
<accession>A0ABX8UYT0</accession>
<organism evidence="3 4">
    <name type="scientific">Candidatus Rhabdochlamydia oedothoracis</name>
    <dbReference type="NCBI Taxonomy" id="2720720"/>
    <lineage>
        <taxon>Bacteria</taxon>
        <taxon>Pseudomonadati</taxon>
        <taxon>Chlamydiota</taxon>
        <taxon>Chlamydiia</taxon>
        <taxon>Parachlamydiales</taxon>
        <taxon>Candidatus Rhabdochlamydiaceae</taxon>
        <taxon>Candidatus Rhabdochlamydia</taxon>
    </lineage>
</organism>
<proteinExistence type="predicted"/>
<dbReference type="Gene3D" id="3.90.25.10">
    <property type="entry name" value="UDP-galactose 4-epimerase, domain 1"/>
    <property type="match status" value="1"/>
</dbReference>
<evidence type="ECO:0000313" key="4">
    <source>
        <dbReference type="Proteomes" id="UP000826014"/>
    </source>
</evidence>
<keyword evidence="3" id="KW-0413">Isomerase</keyword>
<dbReference type="Gene3D" id="3.40.50.720">
    <property type="entry name" value="NAD(P)-binding Rossmann-like Domain"/>
    <property type="match status" value="1"/>
</dbReference>
<feature type="domain" description="NAD-dependent epimerase/dehydratase" evidence="2">
    <location>
        <begin position="4"/>
        <end position="245"/>
    </location>
</feature>
<dbReference type="PANTHER" id="PTHR43574">
    <property type="entry name" value="EPIMERASE-RELATED"/>
    <property type="match status" value="1"/>
</dbReference>
<dbReference type="PRINTS" id="PR01713">
    <property type="entry name" value="NUCEPIMERASE"/>
</dbReference>
<dbReference type="GO" id="GO:0003974">
    <property type="term" value="F:UDP-N-acetylglucosamine 4-epimerase activity"/>
    <property type="evidence" value="ECO:0007669"/>
    <property type="project" value="UniProtKB-EC"/>
</dbReference>